<dbReference type="GO" id="GO:0003677">
    <property type="term" value="F:DNA binding"/>
    <property type="evidence" value="ECO:0007669"/>
    <property type="project" value="InterPro"/>
</dbReference>
<dbReference type="AlphaFoldDB" id="A0A1I6CZY2"/>
<accession>A0A1I6CZY2</accession>
<dbReference type="Pfam" id="PF00196">
    <property type="entry name" value="GerE"/>
    <property type="match status" value="1"/>
</dbReference>
<dbReference type="SMART" id="SM00421">
    <property type="entry name" value="HTH_LUXR"/>
    <property type="match status" value="1"/>
</dbReference>
<dbReference type="SUPFAM" id="SSF46894">
    <property type="entry name" value="C-terminal effector domain of the bipartite response regulators"/>
    <property type="match status" value="1"/>
</dbReference>
<evidence type="ECO:0000259" key="1">
    <source>
        <dbReference type="PROSITE" id="PS00622"/>
    </source>
</evidence>
<dbReference type="PRINTS" id="PR00038">
    <property type="entry name" value="HTHLUXR"/>
</dbReference>
<name>A0A1I6CZY2_9FIRM</name>
<dbReference type="Proteomes" id="UP000199584">
    <property type="component" value="Unassembled WGS sequence"/>
</dbReference>
<dbReference type="GO" id="GO:0006355">
    <property type="term" value="P:regulation of DNA-templated transcription"/>
    <property type="evidence" value="ECO:0007669"/>
    <property type="project" value="InterPro"/>
</dbReference>
<dbReference type="RefSeq" id="WP_165608153.1">
    <property type="nucleotide sequence ID" value="NZ_FOYM01000003.1"/>
</dbReference>
<evidence type="ECO:0000313" key="2">
    <source>
        <dbReference type="EMBL" id="SFQ98623.1"/>
    </source>
</evidence>
<dbReference type="InterPro" id="IPR036388">
    <property type="entry name" value="WH-like_DNA-bd_sf"/>
</dbReference>
<dbReference type="Gene3D" id="1.10.10.10">
    <property type="entry name" value="Winged helix-like DNA-binding domain superfamily/Winged helix DNA-binding domain"/>
    <property type="match status" value="1"/>
</dbReference>
<feature type="domain" description="HTH luxR-type" evidence="1">
    <location>
        <begin position="27"/>
        <end position="54"/>
    </location>
</feature>
<evidence type="ECO:0000313" key="3">
    <source>
        <dbReference type="Proteomes" id="UP000199584"/>
    </source>
</evidence>
<dbReference type="PROSITE" id="PS00622">
    <property type="entry name" value="HTH_LUXR_1"/>
    <property type="match status" value="1"/>
</dbReference>
<gene>
    <name evidence="2" type="ORF">SAMN05660706_103138</name>
</gene>
<proteinExistence type="predicted"/>
<organism evidence="2 3">
    <name type="scientific">Desulfoscipio geothermicus DSM 3669</name>
    <dbReference type="NCBI Taxonomy" id="1121426"/>
    <lineage>
        <taxon>Bacteria</taxon>
        <taxon>Bacillati</taxon>
        <taxon>Bacillota</taxon>
        <taxon>Clostridia</taxon>
        <taxon>Eubacteriales</taxon>
        <taxon>Desulfallaceae</taxon>
        <taxon>Desulfoscipio</taxon>
    </lineage>
</organism>
<dbReference type="InterPro" id="IPR016032">
    <property type="entry name" value="Sig_transdc_resp-reg_C-effctor"/>
</dbReference>
<dbReference type="STRING" id="39060.SAMN05660706_103138"/>
<keyword evidence="3" id="KW-1185">Reference proteome</keyword>
<dbReference type="EMBL" id="FOYM01000003">
    <property type="protein sequence ID" value="SFQ98623.1"/>
    <property type="molecule type" value="Genomic_DNA"/>
</dbReference>
<protein>
    <submittedName>
        <fullName evidence="2">Regulatory protein, luxR family</fullName>
    </submittedName>
</protein>
<reference evidence="3" key="1">
    <citation type="submission" date="2016-10" db="EMBL/GenBank/DDBJ databases">
        <authorList>
            <person name="Varghese N."/>
            <person name="Submissions S."/>
        </authorList>
    </citation>
    <scope>NUCLEOTIDE SEQUENCE [LARGE SCALE GENOMIC DNA]</scope>
    <source>
        <strain evidence="3">DSM 3669</strain>
    </source>
</reference>
<sequence>MARKLLLLPYEILSSQQKEIYKLYRQGLSNKEIAAKLNLEQRTVSTQLSRMRKKAANLSYTYKIEPGAEHACLTARQDSPANQLKKKIREDPGFFTLMYERYASEDKPAKENRLRLAAAGQESKLLSSGRAMKIKILAATGKDGSSSKIVIKMDKENRELLRDYLQRQKIRPVQTYWDDKSAVFLVSPRDAKKIQWLLDDYANK</sequence>
<dbReference type="InterPro" id="IPR000792">
    <property type="entry name" value="Tscrpt_reg_LuxR_C"/>
</dbReference>